<evidence type="ECO:0000313" key="4">
    <source>
        <dbReference type="Proteomes" id="UP000306635"/>
    </source>
</evidence>
<dbReference type="InterPro" id="IPR035905">
    <property type="entry name" value="Barstar-like_sf"/>
</dbReference>
<proteinExistence type="inferred from homology"/>
<dbReference type="AlphaFoldDB" id="A0A5R9QLJ0"/>
<comment type="similarity">
    <text evidence="1">Belongs to the barstar family.</text>
</comment>
<keyword evidence="4" id="KW-1185">Reference proteome</keyword>
<sequence length="95" mass="11012">MTRPQIVTIDLGDVQGKEELHECLAQALKFPDWYGRNWDAFWDSITGLVDMPEVLEFQGWSAFSVTMPQESKQLMDLLGEMNEKYPTEAPKVIYR</sequence>
<evidence type="ECO:0000256" key="1">
    <source>
        <dbReference type="ARBA" id="ARBA00006845"/>
    </source>
</evidence>
<protein>
    <submittedName>
        <fullName evidence="3">Ribonuclease inhibitor</fullName>
    </submittedName>
</protein>
<organism evidence="3 4">
    <name type="scientific">Pseudomonas nicosulfuronedens</name>
    <dbReference type="NCBI Taxonomy" id="2571105"/>
    <lineage>
        <taxon>Bacteria</taxon>
        <taxon>Pseudomonadati</taxon>
        <taxon>Pseudomonadota</taxon>
        <taxon>Gammaproteobacteria</taxon>
        <taxon>Pseudomonadales</taxon>
        <taxon>Pseudomonadaceae</taxon>
        <taxon>Pseudomonas</taxon>
    </lineage>
</organism>
<feature type="domain" description="Barstar (barnase inhibitor)" evidence="2">
    <location>
        <begin position="6"/>
        <end position="86"/>
    </location>
</feature>
<dbReference type="CDD" id="cd05140">
    <property type="entry name" value="Barstar_AU1054-like"/>
    <property type="match status" value="1"/>
</dbReference>
<evidence type="ECO:0000313" key="3">
    <source>
        <dbReference type="EMBL" id="TLX69559.1"/>
    </source>
</evidence>
<dbReference type="EMBL" id="SWDV01000108">
    <property type="protein sequence ID" value="TLX69559.1"/>
    <property type="molecule type" value="Genomic_DNA"/>
</dbReference>
<dbReference type="SUPFAM" id="SSF52038">
    <property type="entry name" value="Barstar-related"/>
    <property type="match status" value="1"/>
</dbReference>
<reference evidence="3 4" key="1">
    <citation type="submission" date="2019-04" db="EMBL/GenBank/DDBJ databases">
        <authorList>
            <person name="Li M."/>
        </authorList>
    </citation>
    <scope>NUCLEOTIDE SEQUENCE [LARGE SCALE GENOMIC DNA]</scope>
    <source>
        <strain evidence="3 4">LAM1902</strain>
    </source>
</reference>
<dbReference type="OrthoDB" id="7575400at2"/>
<name>A0A5R9QLJ0_9PSED</name>
<comment type="caution">
    <text evidence="3">The sequence shown here is derived from an EMBL/GenBank/DDBJ whole genome shotgun (WGS) entry which is preliminary data.</text>
</comment>
<dbReference type="RefSeq" id="WP_138527014.1">
    <property type="nucleotide sequence ID" value="NZ_SWDV01000108.1"/>
</dbReference>
<dbReference type="InterPro" id="IPR000468">
    <property type="entry name" value="Barstar"/>
</dbReference>
<dbReference type="Gene3D" id="3.30.370.10">
    <property type="entry name" value="Barstar-like"/>
    <property type="match status" value="1"/>
</dbReference>
<accession>A0A5R9QLJ0</accession>
<dbReference type="Proteomes" id="UP000306635">
    <property type="component" value="Unassembled WGS sequence"/>
</dbReference>
<evidence type="ECO:0000259" key="2">
    <source>
        <dbReference type="Pfam" id="PF01337"/>
    </source>
</evidence>
<gene>
    <name evidence="3" type="ORF">FAS41_30635</name>
</gene>
<dbReference type="Pfam" id="PF01337">
    <property type="entry name" value="Barstar"/>
    <property type="match status" value="1"/>
</dbReference>